<reference evidence="3" key="1">
    <citation type="journal article" date="2016" name="Sci. Rep.">
        <title>Molecular characterization of firefly nuptial gifts: a multi-omics approach sheds light on postcopulatory sexual selection.</title>
        <authorList>
            <person name="Al-Wathiqui N."/>
            <person name="Fallon T.R."/>
            <person name="South A."/>
            <person name="Weng J.K."/>
            <person name="Lewis S.M."/>
        </authorList>
    </citation>
    <scope>NUCLEOTIDE SEQUENCE</scope>
</reference>
<dbReference type="PRINTS" id="PR00453">
    <property type="entry name" value="VWFADOMAIN"/>
</dbReference>
<dbReference type="Gene3D" id="3.40.50.410">
    <property type="entry name" value="von Willebrand factor, type A domain"/>
    <property type="match status" value="1"/>
</dbReference>
<dbReference type="PANTHER" id="PTHR24020:SF20">
    <property type="entry name" value="PH DOMAIN-CONTAINING PROTEIN"/>
    <property type="match status" value="1"/>
</dbReference>
<keyword evidence="1" id="KW-0732">Signal</keyword>
<organism evidence="3">
    <name type="scientific">Photinus pyralis</name>
    <name type="common">Common eastern firefly</name>
    <name type="synonym">Lampyris pyralis</name>
    <dbReference type="NCBI Taxonomy" id="7054"/>
    <lineage>
        <taxon>Eukaryota</taxon>
        <taxon>Metazoa</taxon>
        <taxon>Ecdysozoa</taxon>
        <taxon>Arthropoda</taxon>
        <taxon>Hexapoda</taxon>
        <taxon>Insecta</taxon>
        <taxon>Pterygota</taxon>
        <taxon>Neoptera</taxon>
        <taxon>Endopterygota</taxon>
        <taxon>Coleoptera</taxon>
        <taxon>Polyphaga</taxon>
        <taxon>Elateriformia</taxon>
        <taxon>Elateroidea</taxon>
        <taxon>Lampyridae</taxon>
        <taxon>Lampyrinae</taxon>
        <taxon>Photinus</taxon>
    </lineage>
</organism>
<dbReference type="SUPFAM" id="SSF53300">
    <property type="entry name" value="vWA-like"/>
    <property type="match status" value="1"/>
</dbReference>
<name>A0A1Y1M791_PHOPY</name>
<sequence length="206" mass="22932">MYTVIAFVIAILISTNSATLNKVKTDKFDSYSVFLNYGGQKVSKLVKGNLENAVIKSKVEVLGEVFKKHIDSIKVWPKLDIVFLIDASSSVGEDNFKSELKFVKKLLSDVVVDFDHSRISVVTFSSKDSVITNIDGISKPGKRNNKCLLLNKELSNIRYIGGGTYTVGAFGAAKVTSTTKQSQFTSTYLHRIYFNTAAMIPKRFYF</sequence>
<dbReference type="AlphaFoldDB" id="A0A1Y1M791"/>
<dbReference type="Pfam" id="PF00092">
    <property type="entry name" value="VWA"/>
    <property type="match status" value="1"/>
</dbReference>
<dbReference type="GO" id="GO:0032991">
    <property type="term" value="C:protein-containing complex"/>
    <property type="evidence" value="ECO:0007669"/>
    <property type="project" value="UniProtKB-ARBA"/>
</dbReference>
<dbReference type="EMBL" id="GEZM01041402">
    <property type="protein sequence ID" value="JAV80446.1"/>
    <property type="molecule type" value="Transcribed_RNA"/>
</dbReference>
<dbReference type="PANTHER" id="PTHR24020">
    <property type="entry name" value="COLLAGEN ALPHA"/>
    <property type="match status" value="1"/>
</dbReference>
<proteinExistence type="predicted"/>
<feature type="domain" description="VWFA" evidence="2">
    <location>
        <begin position="80"/>
        <end position="170"/>
    </location>
</feature>
<dbReference type="InterPro" id="IPR036465">
    <property type="entry name" value="vWFA_dom_sf"/>
</dbReference>
<evidence type="ECO:0000256" key="1">
    <source>
        <dbReference type="SAM" id="SignalP"/>
    </source>
</evidence>
<dbReference type="EMBL" id="GEZM01041397">
    <property type="protein sequence ID" value="JAV80456.1"/>
    <property type="molecule type" value="Transcribed_RNA"/>
</dbReference>
<feature type="signal peptide" evidence="1">
    <location>
        <begin position="1"/>
        <end position="18"/>
    </location>
</feature>
<dbReference type="InterPro" id="IPR050525">
    <property type="entry name" value="ECM_Assembly_Org"/>
</dbReference>
<evidence type="ECO:0000259" key="2">
    <source>
        <dbReference type="PROSITE" id="PS50234"/>
    </source>
</evidence>
<dbReference type="EMBL" id="GEZM01041394">
    <property type="protein sequence ID" value="JAV80460.1"/>
    <property type="molecule type" value="Transcribed_RNA"/>
</dbReference>
<protein>
    <recommendedName>
        <fullName evidence="2">VWFA domain-containing protein</fullName>
    </recommendedName>
</protein>
<dbReference type="PROSITE" id="PS50234">
    <property type="entry name" value="VWFA"/>
    <property type="match status" value="1"/>
</dbReference>
<accession>A0A1Y1M791</accession>
<dbReference type="InterPro" id="IPR002035">
    <property type="entry name" value="VWF_A"/>
</dbReference>
<evidence type="ECO:0000313" key="3">
    <source>
        <dbReference type="EMBL" id="JAV80460.1"/>
    </source>
</evidence>
<feature type="chain" id="PRO_5011907451" description="VWFA domain-containing protein" evidence="1">
    <location>
        <begin position="19"/>
        <end position="206"/>
    </location>
</feature>